<evidence type="ECO:0000313" key="9">
    <source>
        <dbReference type="EMBL" id="GAH95005.1"/>
    </source>
</evidence>
<keyword evidence="4" id="KW-0547">Nucleotide-binding</keyword>
<keyword evidence="3" id="KW-0812">Transmembrane</keyword>
<dbReference type="SUPFAM" id="SSF52540">
    <property type="entry name" value="P-loop containing nucleoside triphosphate hydrolases"/>
    <property type="match status" value="1"/>
</dbReference>
<reference evidence="9" key="1">
    <citation type="journal article" date="2014" name="Front. Microbiol.">
        <title>High frequency of phylogenetically diverse reductive dehalogenase-homologous genes in deep subseafloor sedimentary metagenomes.</title>
        <authorList>
            <person name="Kawai M."/>
            <person name="Futagami T."/>
            <person name="Toyoda A."/>
            <person name="Takaki Y."/>
            <person name="Nishi S."/>
            <person name="Hori S."/>
            <person name="Arai W."/>
            <person name="Tsubouchi T."/>
            <person name="Morono Y."/>
            <person name="Uchiyama I."/>
            <person name="Ito T."/>
            <person name="Fujiyama A."/>
            <person name="Inagaki F."/>
            <person name="Takami H."/>
        </authorList>
    </citation>
    <scope>NUCLEOTIDE SEQUENCE</scope>
    <source>
        <strain evidence="9">Expedition CK06-06</strain>
    </source>
</reference>
<comment type="subcellular location">
    <subcellularLocation>
        <location evidence="1">Membrane</location>
        <topology evidence="1">Multi-pass membrane protein</topology>
    </subcellularLocation>
</comment>
<evidence type="ECO:0000256" key="4">
    <source>
        <dbReference type="ARBA" id="ARBA00022741"/>
    </source>
</evidence>
<protein>
    <recommendedName>
        <fullName evidence="8">ABC transporter domain-containing protein</fullName>
    </recommendedName>
</protein>
<evidence type="ECO:0000256" key="1">
    <source>
        <dbReference type="ARBA" id="ARBA00004141"/>
    </source>
</evidence>
<keyword evidence="6" id="KW-1133">Transmembrane helix</keyword>
<dbReference type="GO" id="GO:0016887">
    <property type="term" value="F:ATP hydrolysis activity"/>
    <property type="evidence" value="ECO:0007669"/>
    <property type="project" value="InterPro"/>
</dbReference>
<evidence type="ECO:0000256" key="5">
    <source>
        <dbReference type="ARBA" id="ARBA00022840"/>
    </source>
</evidence>
<dbReference type="PANTHER" id="PTHR24221:SF654">
    <property type="entry name" value="ATP-BINDING CASSETTE SUB-FAMILY B MEMBER 6"/>
    <property type="match status" value="1"/>
</dbReference>
<proteinExistence type="predicted"/>
<dbReference type="GO" id="GO:0016020">
    <property type="term" value="C:membrane"/>
    <property type="evidence" value="ECO:0007669"/>
    <property type="project" value="UniProtKB-SubCell"/>
</dbReference>
<comment type="caution">
    <text evidence="9">The sequence shown here is derived from an EMBL/GenBank/DDBJ whole genome shotgun (WGS) entry which is preliminary data.</text>
</comment>
<sequence length="270" mass="30616">GIERYFEYMDTYPDVKDSSDAVGIGDTKGEIQFQDVWFRYDKDTVLKGINFVVHPRETLALVGPSGSGKTTITRLIPRFYEPYRGRVLLDGKNIAGLKLHSLRSQIGIVMQNDFLFSESLVDNIAYGRLDASEEEIMEAARKANIHAFVQELPQAYDTEIGERGVKLSEGQAQRISIARAILRDPPILILDEATSSVDSETEILIQEALERLKEEKTCIVIAHRLSTILRADRILFIENGQVIEEGNHQQLLERGGRYAHFYNLQFNNLD</sequence>
<dbReference type="GO" id="GO:0005524">
    <property type="term" value="F:ATP binding"/>
    <property type="evidence" value="ECO:0007669"/>
    <property type="project" value="UniProtKB-KW"/>
</dbReference>
<accession>X1KN12</accession>
<dbReference type="AlphaFoldDB" id="X1KN12"/>
<evidence type="ECO:0000256" key="2">
    <source>
        <dbReference type="ARBA" id="ARBA00022448"/>
    </source>
</evidence>
<name>X1KN12_9ZZZZ</name>
<dbReference type="Gene3D" id="3.40.50.300">
    <property type="entry name" value="P-loop containing nucleotide triphosphate hydrolases"/>
    <property type="match status" value="1"/>
</dbReference>
<dbReference type="Gene3D" id="1.20.1560.10">
    <property type="entry name" value="ABC transporter type 1, transmembrane domain"/>
    <property type="match status" value="1"/>
</dbReference>
<dbReference type="InterPro" id="IPR039421">
    <property type="entry name" value="Type_1_exporter"/>
</dbReference>
<evidence type="ECO:0000256" key="3">
    <source>
        <dbReference type="ARBA" id="ARBA00022692"/>
    </source>
</evidence>
<evidence type="ECO:0000256" key="7">
    <source>
        <dbReference type="ARBA" id="ARBA00023136"/>
    </source>
</evidence>
<dbReference type="PANTHER" id="PTHR24221">
    <property type="entry name" value="ATP-BINDING CASSETTE SUB-FAMILY B"/>
    <property type="match status" value="1"/>
</dbReference>
<keyword evidence="2" id="KW-0813">Transport</keyword>
<organism evidence="9">
    <name type="scientific">marine sediment metagenome</name>
    <dbReference type="NCBI Taxonomy" id="412755"/>
    <lineage>
        <taxon>unclassified sequences</taxon>
        <taxon>metagenomes</taxon>
        <taxon>ecological metagenomes</taxon>
    </lineage>
</organism>
<evidence type="ECO:0000256" key="6">
    <source>
        <dbReference type="ARBA" id="ARBA00022989"/>
    </source>
</evidence>
<keyword evidence="7" id="KW-0472">Membrane</keyword>
<gene>
    <name evidence="9" type="ORF">S06H3_03951</name>
</gene>
<dbReference type="EMBL" id="BARV01001341">
    <property type="protein sequence ID" value="GAH95005.1"/>
    <property type="molecule type" value="Genomic_DNA"/>
</dbReference>
<dbReference type="GO" id="GO:0042626">
    <property type="term" value="F:ATPase-coupled transmembrane transporter activity"/>
    <property type="evidence" value="ECO:0007669"/>
    <property type="project" value="TreeGrafter"/>
</dbReference>
<feature type="non-terminal residue" evidence="9">
    <location>
        <position position="1"/>
    </location>
</feature>
<dbReference type="InterPro" id="IPR003593">
    <property type="entry name" value="AAA+_ATPase"/>
</dbReference>
<dbReference type="SMART" id="SM00382">
    <property type="entry name" value="AAA"/>
    <property type="match status" value="1"/>
</dbReference>
<dbReference type="Pfam" id="PF00005">
    <property type="entry name" value="ABC_tran"/>
    <property type="match status" value="1"/>
</dbReference>
<feature type="domain" description="ABC transporter" evidence="8">
    <location>
        <begin position="31"/>
        <end position="264"/>
    </location>
</feature>
<dbReference type="InterPro" id="IPR003439">
    <property type="entry name" value="ABC_transporter-like_ATP-bd"/>
</dbReference>
<dbReference type="InterPro" id="IPR036640">
    <property type="entry name" value="ABC1_TM_sf"/>
</dbReference>
<keyword evidence="5" id="KW-0067">ATP-binding</keyword>
<dbReference type="PROSITE" id="PS50893">
    <property type="entry name" value="ABC_TRANSPORTER_2"/>
    <property type="match status" value="1"/>
</dbReference>
<evidence type="ECO:0000259" key="8">
    <source>
        <dbReference type="PROSITE" id="PS50893"/>
    </source>
</evidence>
<dbReference type="InterPro" id="IPR027417">
    <property type="entry name" value="P-loop_NTPase"/>
</dbReference>
<dbReference type="FunFam" id="3.40.50.300:FF:000287">
    <property type="entry name" value="Multidrug ABC transporter ATP-binding protein"/>
    <property type="match status" value="1"/>
</dbReference>